<proteinExistence type="predicted"/>
<keyword evidence="2" id="KW-1133">Transmembrane helix</keyword>
<dbReference type="CDD" id="cd00761">
    <property type="entry name" value="Glyco_tranf_GTA_type"/>
    <property type="match status" value="1"/>
</dbReference>
<accession>A0A4P9WDH2</accession>
<name>A0A4P9WDH2_9FUNG</name>
<dbReference type="InterPro" id="IPR001173">
    <property type="entry name" value="Glyco_trans_2-like"/>
</dbReference>
<dbReference type="Proteomes" id="UP000269721">
    <property type="component" value="Unassembled WGS sequence"/>
</dbReference>
<dbReference type="Pfam" id="PF00535">
    <property type="entry name" value="Glycos_transf_2"/>
    <property type="match status" value="1"/>
</dbReference>
<feature type="compositionally biased region" description="Polar residues" evidence="1">
    <location>
        <begin position="44"/>
        <end position="55"/>
    </location>
</feature>
<dbReference type="EMBL" id="KZ996347">
    <property type="protein sequence ID" value="RKO89010.1"/>
    <property type="molecule type" value="Genomic_DNA"/>
</dbReference>
<dbReference type="SUPFAM" id="SSF53448">
    <property type="entry name" value="Nucleotide-diphospho-sugar transferases"/>
    <property type="match status" value="2"/>
</dbReference>
<sequence length="1211" mass="133493">MTDPSSDPEPKMCTNSPPTEAHPESSSTAESTESVNADVAPATPVSQREGSTSALIESGSAPIGGVVPAPADSQPAHPPQSESLFPNAAPALPESQLKSRKRSKLAPTEIGSAPAGGVIPADIEPATAPGAEEDFAEFVALRGLDGAGVEETVAAKEYAVGGLSADIEEKSNKRAGWWAHIGQITNLAIILVFIAAWFISAQYKLAVKRAQFMEDMYEESEASLRGILVREAPKIYFVWTKQANTFTERNHKVLEAYLYHHPDAKITVFAMYLPLDFFAPLSAVGYNVQVIRSDDSYLASMSNWCPGKIWIDNLAEHKKGPFYHTHVTDYIRFCALHRWGGIYSHFDAVTLQRLDAPADLDPKKIAWFGRESMGLGPNRTCDWCIVDTDERYATGVMGSPAGHHLIRDALRMGFESEYDASTKDSVIRIMSVASRLRSDIQVLPTDDFYPYGPKSITKALQAADDPEARVDWLRTVSLSLHLYDYNTKEMRMEKGSILEAVFRRFPVLRDPALEGNENRGIAADGFLLKGPQFIGISQGVVELKDVRVIAPRAFTTQSRNLSVSVTLTAKHGKIRLAKDHDKEWTSSLVLSAPNPAILNSKLARILYRGKEVPKGRDSLTLTLHTGATTDPVAWRTVPIYDIGALVTLVVKTWKHNAYRLLASAMHHYPTMHIIVSDDGGGTSHEGEKRGHYYLPLRYNAGVSAARNSMIKIVKTEYFLTLDDDVFIDHTSNIAALVHALETPRVSDGALFDIAAGKSLAQQVRSGFDFCGLLTVDTGSRVLSLGPGYVDPEPHETCRHVEFVANAFIARTKLIRNKLRWDERLKLGELEDFFLRARELGVKTLTCGGVNFHHEPRHAGVDRPATGDYLKLSLKKHRLMKLVSFGTTTMDLVAPARVDSLYTTLVLSRSLVLHWKSSAASHRVLHSPDNGASWNVVSGDENGRNHGSRLAISGLQPGTRHLFRVFASSNYIDEQEGRDIAVKTLTVEEENVINLLQDPSFESNHLSYTPALSTDFRIFANCGLTGAFCGRSAILMGSFTPTLTTVSQTLRSPALPPNTRTLTFVAYGRRRHLLFPEEARWRTELRIWIAGGGGIGRMADWRLWADLDINVPDWQHRTLTVCLAPETTVETIEVVGAFEASSGVVLWDDWILVRDLEVEESWGGPVGAGGDVTGWIIDRDGVGTASVVGEVGPYLPPSKRRERFMKSHAKKY</sequence>
<keyword evidence="5" id="KW-1185">Reference proteome</keyword>
<dbReference type="OrthoDB" id="2139606at2759"/>
<dbReference type="PANTHER" id="PTHR15046:SF3">
    <property type="entry name" value="BETA-1,4 N-ACETYLGALACTOSAMINYLTRANSFERASE 2-LIKE"/>
    <property type="match status" value="1"/>
</dbReference>
<feature type="region of interest" description="Disordered" evidence="1">
    <location>
        <begin position="1"/>
        <end position="125"/>
    </location>
</feature>
<reference evidence="5" key="1">
    <citation type="journal article" date="2018" name="Nat. Microbiol.">
        <title>Leveraging single-cell genomics to expand the fungal tree of life.</title>
        <authorList>
            <person name="Ahrendt S.R."/>
            <person name="Quandt C.A."/>
            <person name="Ciobanu D."/>
            <person name="Clum A."/>
            <person name="Salamov A."/>
            <person name="Andreopoulos B."/>
            <person name="Cheng J.F."/>
            <person name="Woyke T."/>
            <person name="Pelin A."/>
            <person name="Henrissat B."/>
            <person name="Reynolds N.K."/>
            <person name="Benny G.L."/>
            <person name="Smith M.E."/>
            <person name="James T.Y."/>
            <person name="Grigoriev I.V."/>
        </authorList>
    </citation>
    <scope>NUCLEOTIDE SEQUENCE [LARGE SCALE GENOMIC DNA]</scope>
</reference>
<dbReference type="InterPro" id="IPR003961">
    <property type="entry name" value="FN3_dom"/>
</dbReference>
<keyword evidence="2" id="KW-0472">Membrane</keyword>
<keyword evidence="2" id="KW-0812">Transmembrane</keyword>
<gene>
    <name evidence="4" type="ORF">BDK51DRAFT_51838</name>
</gene>
<feature type="domain" description="Glycosyltransferase 2-like" evidence="3">
    <location>
        <begin position="658"/>
        <end position="745"/>
    </location>
</feature>
<dbReference type="PANTHER" id="PTHR15046">
    <property type="entry name" value="GLYCO_TRANS_2-LIKE DOMAIN-CONTAINING PROTEIN"/>
    <property type="match status" value="1"/>
</dbReference>
<dbReference type="CDD" id="cd00063">
    <property type="entry name" value="FN3"/>
    <property type="match status" value="1"/>
</dbReference>
<evidence type="ECO:0000313" key="4">
    <source>
        <dbReference type="EMBL" id="RKO89010.1"/>
    </source>
</evidence>
<protein>
    <recommendedName>
        <fullName evidence="3">Glycosyltransferase 2-like domain-containing protein</fullName>
    </recommendedName>
</protein>
<evidence type="ECO:0000259" key="3">
    <source>
        <dbReference type="Pfam" id="PF00535"/>
    </source>
</evidence>
<evidence type="ECO:0000256" key="1">
    <source>
        <dbReference type="SAM" id="MobiDB-lite"/>
    </source>
</evidence>
<dbReference type="Gene3D" id="3.90.550.10">
    <property type="entry name" value="Spore Coat Polysaccharide Biosynthesis Protein SpsA, Chain A"/>
    <property type="match status" value="1"/>
</dbReference>
<dbReference type="InterPro" id="IPR029044">
    <property type="entry name" value="Nucleotide-diphossugar_trans"/>
</dbReference>
<dbReference type="InterPro" id="IPR036116">
    <property type="entry name" value="FN3_sf"/>
</dbReference>
<evidence type="ECO:0000313" key="5">
    <source>
        <dbReference type="Proteomes" id="UP000269721"/>
    </source>
</evidence>
<feature type="compositionally biased region" description="Low complexity" evidence="1">
    <location>
        <begin position="24"/>
        <end position="34"/>
    </location>
</feature>
<organism evidence="4 5">
    <name type="scientific">Blyttiomyces helicus</name>
    <dbReference type="NCBI Taxonomy" id="388810"/>
    <lineage>
        <taxon>Eukaryota</taxon>
        <taxon>Fungi</taxon>
        <taxon>Fungi incertae sedis</taxon>
        <taxon>Chytridiomycota</taxon>
        <taxon>Chytridiomycota incertae sedis</taxon>
        <taxon>Chytridiomycetes</taxon>
        <taxon>Chytridiomycetes incertae sedis</taxon>
        <taxon>Blyttiomyces</taxon>
    </lineage>
</organism>
<dbReference type="SUPFAM" id="SSF49265">
    <property type="entry name" value="Fibronectin type III"/>
    <property type="match status" value="1"/>
</dbReference>
<feature type="transmembrane region" description="Helical" evidence="2">
    <location>
        <begin position="177"/>
        <end position="199"/>
    </location>
</feature>
<dbReference type="Gene3D" id="3.90.550.20">
    <property type="match status" value="1"/>
</dbReference>
<dbReference type="AlphaFoldDB" id="A0A4P9WDH2"/>
<evidence type="ECO:0000256" key="2">
    <source>
        <dbReference type="SAM" id="Phobius"/>
    </source>
</evidence>